<name>A0ABU8TXR8_9ACTN</name>
<feature type="region of interest" description="Disordered" evidence="1">
    <location>
        <begin position="149"/>
        <end position="226"/>
    </location>
</feature>
<dbReference type="EMBL" id="JBBKAM010000002">
    <property type="protein sequence ID" value="MEJ8640407.1"/>
    <property type="molecule type" value="Genomic_DNA"/>
</dbReference>
<accession>A0ABU8TXR8</accession>
<evidence type="ECO:0000256" key="1">
    <source>
        <dbReference type="SAM" id="MobiDB-lite"/>
    </source>
</evidence>
<evidence type="ECO:0000313" key="3">
    <source>
        <dbReference type="Proteomes" id="UP001382904"/>
    </source>
</evidence>
<reference evidence="2 3" key="1">
    <citation type="submission" date="2024-03" db="EMBL/GenBank/DDBJ databases">
        <title>Novel Streptomyces species of biotechnological and ecological value are a feature of Machair soil.</title>
        <authorList>
            <person name="Prole J.R."/>
            <person name="Goodfellow M."/>
            <person name="Allenby N."/>
            <person name="Ward A.C."/>
        </authorList>
    </citation>
    <scope>NUCLEOTIDE SEQUENCE [LARGE SCALE GENOMIC DNA]</scope>
    <source>
        <strain evidence="2 3">MS1.HAVA.3</strain>
    </source>
</reference>
<dbReference type="Proteomes" id="UP001382904">
    <property type="component" value="Unassembled WGS sequence"/>
</dbReference>
<protein>
    <submittedName>
        <fullName evidence="2">Uncharacterized protein</fullName>
    </submittedName>
</protein>
<feature type="compositionally biased region" description="Basic residues" evidence="1">
    <location>
        <begin position="191"/>
        <end position="220"/>
    </location>
</feature>
<organism evidence="2 3">
    <name type="scientific">Streptomyces caledonius</name>
    <dbReference type="NCBI Taxonomy" id="3134107"/>
    <lineage>
        <taxon>Bacteria</taxon>
        <taxon>Bacillati</taxon>
        <taxon>Actinomycetota</taxon>
        <taxon>Actinomycetes</taxon>
        <taxon>Kitasatosporales</taxon>
        <taxon>Streptomycetaceae</taxon>
        <taxon>Streptomyces</taxon>
    </lineage>
</organism>
<evidence type="ECO:0000313" key="2">
    <source>
        <dbReference type="EMBL" id="MEJ8640407.1"/>
    </source>
</evidence>
<sequence length="226" mass="23548">MDSNRLTVARLTVGGDAAISASGKSPLPDGLAKAAAELPGVRTSVPLWIDHDSSIIGADQGSTQVTVIVAEPAAYAELSRVLGCGSFNPALLSGGGAQPADAPVPALFSSGLAQKAAPGTYTVRPGDGGEVRARVTGVIDCTRPCRLRAPRPSSCPRAPRRPSSAAPTTRTAGSASVPSTGTGCAPWSGPRSRRHRRLPLRRLRRRRPPKAWIRPPRRTRSTTCIP</sequence>
<feature type="compositionally biased region" description="Low complexity" evidence="1">
    <location>
        <begin position="150"/>
        <end position="176"/>
    </location>
</feature>
<proteinExistence type="predicted"/>
<gene>
    <name evidence="2" type="ORF">WKI68_01105</name>
</gene>
<keyword evidence="3" id="KW-1185">Reference proteome</keyword>
<comment type="caution">
    <text evidence="2">The sequence shown here is derived from an EMBL/GenBank/DDBJ whole genome shotgun (WGS) entry which is preliminary data.</text>
</comment>